<protein>
    <submittedName>
        <fullName evidence="4">Uncharacterized protein</fullName>
    </submittedName>
</protein>
<keyword evidence="3" id="KW-1185">Reference proteome</keyword>
<name>A0A0K0EW26_STRVS</name>
<evidence type="ECO:0000313" key="3">
    <source>
        <dbReference type="Proteomes" id="UP000035680"/>
    </source>
</evidence>
<feature type="region of interest" description="Disordered" evidence="2">
    <location>
        <begin position="216"/>
        <end position="240"/>
    </location>
</feature>
<feature type="compositionally biased region" description="Polar residues" evidence="2">
    <location>
        <begin position="217"/>
        <end position="240"/>
    </location>
</feature>
<proteinExistence type="predicted"/>
<sequence length="245" mass="28158">MLQDEETKNSKFLWNNFNPRRRESTLVNKNLYLSTYPRRTTYGDVQNKRAMSLEKEIEKMESKGKRVEEKVQRMRVRARNLEERIRILERRTQLIEKRTLKLKENRRYCKNSKVRLTIEPGKPLNITFCGSPSNDEDFSISNCTLSTGGLVRSESVDVFDVVSKSQPLIESHFCIDASSVGNDNVMDIEKIENQNSGVKCILNGIQNLKLPRKQEETFTNTDMSSTSNGSTNSADSSGNNNFIIF</sequence>
<feature type="coiled-coil region" evidence="1">
    <location>
        <begin position="43"/>
        <end position="98"/>
    </location>
</feature>
<dbReference type="AlphaFoldDB" id="A0A0K0EW26"/>
<evidence type="ECO:0000256" key="2">
    <source>
        <dbReference type="SAM" id="MobiDB-lite"/>
    </source>
</evidence>
<reference evidence="4" key="2">
    <citation type="submission" date="2015-08" db="UniProtKB">
        <authorList>
            <consortium name="WormBaseParasite"/>
        </authorList>
    </citation>
    <scope>IDENTIFICATION</scope>
</reference>
<accession>A0A0K0EW26</accession>
<evidence type="ECO:0000313" key="4">
    <source>
        <dbReference type="WBParaSite" id="SVE_0072500.1"/>
    </source>
</evidence>
<evidence type="ECO:0000256" key="1">
    <source>
        <dbReference type="SAM" id="Coils"/>
    </source>
</evidence>
<keyword evidence="1" id="KW-0175">Coiled coil</keyword>
<organism evidence="3 4">
    <name type="scientific">Strongyloides venezuelensis</name>
    <name type="common">Threadworm</name>
    <dbReference type="NCBI Taxonomy" id="75913"/>
    <lineage>
        <taxon>Eukaryota</taxon>
        <taxon>Metazoa</taxon>
        <taxon>Ecdysozoa</taxon>
        <taxon>Nematoda</taxon>
        <taxon>Chromadorea</taxon>
        <taxon>Rhabditida</taxon>
        <taxon>Tylenchina</taxon>
        <taxon>Panagrolaimomorpha</taxon>
        <taxon>Strongyloidoidea</taxon>
        <taxon>Strongyloididae</taxon>
        <taxon>Strongyloides</taxon>
    </lineage>
</organism>
<reference evidence="3" key="1">
    <citation type="submission" date="2014-07" db="EMBL/GenBank/DDBJ databases">
        <authorList>
            <person name="Martin A.A"/>
            <person name="De Silva N."/>
        </authorList>
    </citation>
    <scope>NUCLEOTIDE SEQUENCE</scope>
</reference>
<dbReference type="SUPFAM" id="SSF57997">
    <property type="entry name" value="Tropomyosin"/>
    <property type="match status" value="1"/>
</dbReference>
<dbReference type="Proteomes" id="UP000035680">
    <property type="component" value="Unassembled WGS sequence"/>
</dbReference>
<dbReference type="WBParaSite" id="SVE_0072500.1">
    <property type="protein sequence ID" value="SVE_0072500.1"/>
    <property type="gene ID" value="SVE_0072500"/>
</dbReference>